<organism evidence="6 7">
    <name type="scientific">Saponaria officinalis</name>
    <name type="common">Common soapwort</name>
    <name type="synonym">Lychnis saponaria</name>
    <dbReference type="NCBI Taxonomy" id="3572"/>
    <lineage>
        <taxon>Eukaryota</taxon>
        <taxon>Viridiplantae</taxon>
        <taxon>Streptophyta</taxon>
        <taxon>Embryophyta</taxon>
        <taxon>Tracheophyta</taxon>
        <taxon>Spermatophyta</taxon>
        <taxon>Magnoliopsida</taxon>
        <taxon>eudicotyledons</taxon>
        <taxon>Gunneridae</taxon>
        <taxon>Pentapetalae</taxon>
        <taxon>Caryophyllales</taxon>
        <taxon>Caryophyllaceae</taxon>
        <taxon>Caryophylleae</taxon>
        <taxon>Saponaria</taxon>
    </lineage>
</organism>
<dbReference type="AlphaFoldDB" id="A0AAW1MA96"/>
<proteinExistence type="inferred from homology"/>
<feature type="domain" description="Yippee" evidence="5">
    <location>
        <begin position="8"/>
        <end position="105"/>
    </location>
</feature>
<gene>
    <name evidence="6" type="ORF">RND81_03G223600</name>
</gene>
<dbReference type="Pfam" id="PF03226">
    <property type="entry name" value="Yippee-Mis18"/>
    <property type="match status" value="1"/>
</dbReference>
<dbReference type="GO" id="GO:0046872">
    <property type="term" value="F:metal ion binding"/>
    <property type="evidence" value="ECO:0007669"/>
    <property type="project" value="UniProtKB-KW"/>
</dbReference>
<evidence type="ECO:0000313" key="7">
    <source>
        <dbReference type="Proteomes" id="UP001443914"/>
    </source>
</evidence>
<dbReference type="Proteomes" id="UP001443914">
    <property type="component" value="Unassembled WGS sequence"/>
</dbReference>
<evidence type="ECO:0000256" key="4">
    <source>
        <dbReference type="RuleBase" id="RU110713"/>
    </source>
</evidence>
<dbReference type="InterPro" id="IPR004910">
    <property type="entry name" value="Yippee/Mis18/Cereblon"/>
</dbReference>
<keyword evidence="2" id="KW-0479">Metal-binding</keyword>
<evidence type="ECO:0000259" key="5">
    <source>
        <dbReference type="PROSITE" id="PS51792"/>
    </source>
</evidence>
<dbReference type="PANTHER" id="PTHR13848">
    <property type="entry name" value="PROTEIN YIPPEE-LIKE CG15309-RELATED"/>
    <property type="match status" value="1"/>
</dbReference>
<keyword evidence="3" id="KW-0862">Zinc</keyword>
<dbReference type="InterPro" id="IPR034751">
    <property type="entry name" value="Yippee"/>
</dbReference>
<evidence type="ECO:0000313" key="6">
    <source>
        <dbReference type="EMBL" id="KAK9743195.1"/>
    </source>
</evidence>
<comment type="caution">
    <text evidence="6">The sequence shown here is derived from an EMBL/GenBank/DDBJ whole genome shotgun (WGS) entry which is preliminary data.</text>
</comment>
<dbReference type="InterPro" id="IPR039058">
    <property type="entry name" value="Yippee_fam"/>
</dbReference>
<protein>
    <recommendedName>
        <fullName evidence="4">Protein yippee-like</fullName>
    </recommendedName>
</protein>
<comment type="similarity">
    <text evidence="1 4">Belongs to the yippee family.</text>
</comment>
<evidence type="ECO:0000256" key="2">
    <source>
        <dbReference type="ARBA" id="ARBA00022723"/>
    </source>
</evidence>
<accession>A0AAW1MA96</accession>
<name>A0AAW1MA96_SAPOF</name>
<sequence>MKNLRIPYSYTCFSCGADLAFHNNIIATNFVSKNRKAFLFSHVRNIIEGPKMERMLITGIHKICDIKCSSCDSEVGWKYDEAFIESQKYKEGKFVLIRSLISKEFL</sequence>
<keyword evidence="7" id="KW-1185">Reference proteome</keyword>
<dbReference type="EMBL" id="JBDFQZ010000003">
    <property type="protein sequence ID" value="KAK9743195.1"/>
    <property type="molecule type" value="Genomic_DNA"/>
</dbReference>
<evidence type="ECO:0000256" key="1">
    <source>
        <dbReference type="ARBA" id="ARBA00005613"/>
    </source>
</evidence>
<dbReference type="PROSITE" id="PS51792">
    <property type="entry name" value="YIPPEE"/>
    <property type="match status" value="1"/>
</dbReference>
<evidence type="ECO:0000256" key="3">
    <source>
        <dbReference type="ARBA" id="ARBA00022833"/>
    </source>
</evidence>
<reference evidence="6" key="1">
    <citation type="submission" date="2024-03" db="EMBL/GenBank/DDBJ databases">
        <title>WGS assembly of Saponaria officinalis var. Norfolk2.</title>
        <authorList>
            <person name="Jenkins J."/>
            <person name="Shu S."/>
            <person name="Grimwood J."/>
            <person name="Barry K."/>
            <person name="Goodstein D."/>
            <person name="Schmutz J."/>
            <person name="Leebens-Mack J."/>
            <person name="Osbourn A."/>
        </authorList>
    </citation>
    <scope>NUCLEOTIDE SEQUENCE [LARGE SCALE GENOMIC DNA]</scope>
    <source>
        <strain evidence="6">JIC</strain>
    </source>
</reference>